<feature type="chain" id="PRO_5011466097" evidence="7">
    <location>
        <begin position="26"/>
        <end position="324"/>
    </location>
</feature>
<evidence type="ECO:0000256" key="1">
    <source>
        <dbReference type="ARBA" id="ARBA00004193"/>
    </source>
</evidence>
<keyword evidence="4 7" id="KW-0732">Signal</keyword>
<dbReference type="CDD" id="cd06354">
    <property type="entry name" value="PBP1_PrnA-like"/>
    <property type="match status" value="1"/>
</dbReference>
<dbReference type="RefSeq" id="WP_092119031.1">
    <property type="nucleotide sequence ID" value="NZ_FMXO01000007.1"/>
</dbReference>
<reference evidence="9 10" key="1">
    <citation type="submission" date="2016-10" db="EMBL/GenBank/DDBJ databases">
        <authorList>
            <person name="de Groot N.N."/>
        </authorList>
    </citation>
    <scope>NUCLEOTIDE SEQUENCE [LARGE SCALE GENOMIC DNA]</scope>
    <source>
        <strain evidence="9 10">ASO4-2</strain>
    </source>
</reference>
<dbReference type="InterPro" id="IPR003760">
    <property type="entry name" value="PnrA-like"/>
</dbReference>
<gene>
    <name evidence="9" type="ORF">SAMN05660653_01334</name>
</gene>
<dbReference type="AlphaFoldDB" id="A0A1G6C5Q4"/>
<evidence type="ECO:0000313" key="10">
    <source>
        <dbReference type="Proteomes" id="UP000198771"/>
    </source>
</evidence>
<evidence type="ECO:0000313" key="9">
    <source>
        <dbReference type="EMBL" id="SDB28239.1"/>
    </source>
</evidence>
<dbReference type="Proteomes" id="UP000198771">
    <property type="component" value="Unassembled WGS sequence"/>
</dbReference>
<dbReference type="GO" id="GO:0005886">
    <property type="term" value="C:plasma membrane"/>
    <property type="evidence" value="ECO:0007669"/>
    <property type="project" value="UniProtKB-SubCell"/>
</dbReference>
<keyword evidence="3" id="KW-1003">Cell membrane</keyword>
<evidence type="ECO:0000256" key="7">
    <source>
        <dbReference type="SAM" id="SignalP"/>
    </source>
</evidence>
<dbReference type="SUPFAM" id="SSF53822">
    <property type="entry name" value="Periplasmic binding protein-like I"/>
    <property type="match status" value="1"/>
</dbReference>
<dbReference type="PANTHER" id="PTHR34296">
    <property type="entry name" value="TRANSCRIPTIONAL ACTIVATOR PROTEIN MED"/>
    <property type="match status" value="1"/>
</dbReference>
<dbReference type="EMBL" id="FMXO01000007">
    <property type="protein sequence ID" value="SDB28239.1"/>
    <property type="molecule type" value="Genomic_DNA"/>
</dbReference>
<keyword evidence="6" id="KW-0449">Lipoprotein</keyword>
<dbReference type="STRING" id="617002.SAMN05660653_01334"/>
<dbReference type="PANTHER" id="PTHR34296:SF2">
    <property type="entry name" value="ABC TRANSPORTER GUANOSINE-BINDING PROTEIN NUPN"/>
    <property type="match status" value="1"/>
</dbReference>
<organism evidence="9 10">
    <name type="scientific">Desulfonatronum thiosulfatophilum</name>
    <dbReference type="NCBI Taxonomy" id="617002"/>
    <lineage>
        <taxon>Bacteria</taxon>
        <taxon>Pseudomonadati</taxon>
        <taxon>Thermodesulfobacteriota</taxon>
        <taxon>Desulfovibrionia</taxon>
        <taxon>Desulfovibrionales</taxon>
        <taxon>Desulfonatronaceae</taxon>
        <taxon>Desulfonatronum</taxon>
    </lineage>
</organism>
<feature type="domain" description="ABC transporter substrate-binding protein PnrA-like" evidence="8">
    <location>
        <begin position="31"/>
        <end position="319"/>
    </location>
</feature>
<evidence type="ECO:0000256" key="3">
    <source>
        <dbReference type="ARBA" id="ARBA00022475"/>
    </source>
</evidence>
<sequence length="324" mass="34663">MFRRSGCLMFLVLLGLLTMTFTASAEQRVGIVFSTGGLGDLTFNDAALRGLQKAKKDMGISFQFIEPKDVENLEDHLKAFAMEDYDLVFAVGFQHEAALTQVAQDFPHINFAIVDSVVSAPNVSSVTFMEHDGSFLVGVLAGKMTNSNIVGFVGGMEVPLIRKFQSGFEQGVGFVNPDARVLVDYAGSFRAPALGKQLAISQNERGADIVYHASGATGIGVISAAQENGFHAVGVDSEQDHLAPGTVLTSMVKRVDVAVYETIRSLVEGNLQPGERHFGVAEGGVGTSDFQYTRDIIPQDALDAVESAKAEIISGEIVVIDPTR</sequence>
<evidence type="ECO:0000256" key="4">
    <source>
        <dbReference type="ARBA" id="ARBA00022729"/>
    </source>
</evidence>
<proteinExistence type="inferred from homology"/>
<evidence type="ECO:0000256" key="5">
    <source>
        <dbReference type="ARBA" id="ARBA00023136"/>
    </source>
</evidence>
<dbReference type="Pfam" id="PF02608">
    <property type="entry name" value="Bmp"/>
    <property type="match status" value="1"/>
</dbReference>
<evidence type="ECO:0000256" key="2">
    <source>
        <dbReference type="ARBA" id="ARBA00008610"/>
    </source>
</evidence>
<dbReference type="InterPro" id="IPR028082">
    <property type="entry name" value="Peripla_BP_I"/>
</dbReference>
<feature type="signal peptide" evidence="7">
    <location>
        <begin position="1"/>
        <end position="25"/>
    </location>
</feature>
<dbReference type="InterPro" id="IPR050957">
    <property type="entry name" value="BMP_lipoprotein"/>
</dbReference>
<dbReference type="Gene3D" id="3.40.50.2300">
    <property type="match status" value="2"/>
</dbReference>
<comment type="subcellular location">
    <subcellularLocation>
        <location evidence="1">Cell membrane</location>
        <topology evidence="1">Lipid-anchor</topology>
    </subcellularLocation>
</comment>
<protein>
    <submittedName>
        <fullName evidence="9">Basic membrane protein A</fullName>
    </submittedName>
</protein>
<evidence type="ECO:0000256" key="6">
    <source>
        <dbReference type="ARBA" id="ARBA00023288"/>
    </source>
</evidence>
<comment type="similarity">
    <text evidence="2">Belongs to the BMP lipoprotein family.</text>
</comment>
<keyword evidence="10" id="KW-1185">Reference proteome</keyword>
<dbReference type="OrthoDB" id="9769871at2"/>
<evidence type="ECO:0000259" key="8">
    <source>
        <dbReference type="Pfam" id="PF02608"/>
    </source>
</evidence>
<keyword evidence="5" id="KW-0472">Membrane</keyword>
<name>A0A1G6C5Q4_9BACT</name>
<accession>A0A1G6C5Q4</accession>